<organism evidence="1 2">
    <name type="scientific">Panagrolaimus sp. ES5</name>
    <dbReference type="NCBI Taxonomy" id="591445"/>
    <lineage>
        <taxon>Eukaryota</taxon>
        <taxon>Metazoa</taxon>
        <taxon>Ecdysozoa</taxon>
        <taxon>Nematoda</taxon>
        <taxon>Chromadorea</taxon>
        <taxon>Rhabditida</taxon>
        <taxon>Tylenchina</taxon>
        <taxon>Panagrolaimomorpha</taxon>
        <taxon>Panagrolaimoidea</taxon>
        <taxon>Panagrolaimidae</taxon>
        <taxon>Panagrolaimus</taxon>
    </lineage>
</organism>
<accession>A0AC34FJE4</accession>
<dbReference type="WBParaSite" id="ES5_v2.g17526.t1">
    <property type="protein sequence ID" value="ES5_v2.g17526.t1"/>
    <property type="gene ID" value="ES5_v2.g17526"/>
</dbReference>
<protein>
    <submittedName>
        <fullName evidence="2">Uncharacterized protein</fullName>
    </submittedName>
</protein>
<evidence type="ECO:0000313" key="1">
    <source>
        <dbReference type="Proteomes" id="UP000887579"/>
    </source>
</evidence>
<sequence length="131" mass="15182">MRNDETWKPWEQHDLHRPIHRSTRAPPYTSSSSTSRPPLTSSYFHPYGRSDRVVPYSKPSYFNNPPSVPYRKTPRALPPIVPLKTPHVESWKDFDAPAKPVEIILYARKSGKECSVRWQKPTLTPQLAHSH</sequence>
<name>A0AC34FJE4_9BILA</name>
<reference evidence="2" key="1">
    <citation type="submission" date="2022-11" db="UniProtKB">
        <authorList>
            <consortium name="WormBaseParasite"/>
        </authorList>
    </citation>
    <scope>IDENTIFICATION</scope>
</reference>
<evidence type="ECO:0000313" key="2">
    <source>
        <dbReference type="WBParaSite" id="ES5_v2.g17526.t1"/>
    </source>
</evidence>
<dbReference type="Proteomes" id="UP000887579">
    <property type="component" value="Unplaced"/>
</dbReference>
<proteinExistence type="predicted"/>